<reference evidence="8 9" key="1">
    <citation type="submission" date="2017-07" db="EMBL/GenBank/DDBJ databases">
        <title>Genome sequencing and assembly of Paenibacillus rigui.</title>
        <authorList>
            <person name="Mayilraj S."/>
        </authorList>
    </citation>
    <scope>NUCLEOTIDE SEQUENCE [LARGE SCALE GENOMIC DNA]</scope>
    <source>
        <strain evidence="8 9">JCM 16352</strain>
    </source>
</reference>
<evidence type="ECO:0000259" key="7">
    <source>
        <dbReference type="Pfam" id="PF04138"/>
    </source>
</evidence>
<evidence type="ECO:0000256" key="6">
    <source>
        <dbReference type="SAM" id="Phobius"/>
    </source>
</evidence>
<dbReference type="InterPro" id="IPR051401">
    <property type="entry name" value="GtrA_CellWall_Glycosyl"/>
</dbReference>
<accession>A0A229UVS0</accession>
<feature type="transmembrane region" description="Helical" evidence="6">
    <location>
        <begin position="117"/>
        <end position="139"/>
    </location>
</feature>
<gene>
    <name evidence="8" type="ORF">CF651_05000</name>
</gene>
<evidence type="ECO:0000256" key="2">
    <source>
        <dbReference type="ARBA" id="ARBA00009399"/>
    </source>
</evidence>
<comment type="caution">
    <text evidence="8">The sequence shown here is derived from an EMBL/GenBank/DDBJ whole genome shotgun (WGS) entry which is preliminary data.</text>
</comment>
<dbReference type="GO" id="GO:0005886">
    <property type="term" value="C:plasma membrane"/>
    <property type="evidence" value="ECO:0007669"/>
    <property type="project" value="TreeGrafter"/>
</dbReference>
<dbReference type="Proteomes" id="UP000215509">
    <property type="component" value="Unassembled WGS sequence"/>
</dbReference>
<evidence type="ECO:0000256" key="4">
    <source>
        <dbReference type="ARBA" id="ARBA00022989"/>
    </source>
</evidence>
<dbReference type="EMBL" id="NMQW01000005">
    <property type="protein sequence ID" value="OXM87460.1"/>
    <property type="molecule type" value="Genomic_DNA"/>
</dbReference>
<keyword evidence="3 6" id="KW-0812">Transmembrane</keyword>
<proteinExistence type="inferred from homology"/>
<feature type="transmembrane region" description="Helical" evidence="6">
    <location>
        <begin position="145"/>
        <end position="165"/>
    </location>
</feature>
<comment type="similarity">
    <text evidence="2">Belongs to the GtrA family.</text>
</comment>
<evidence type="ECO:0000313" key="9">
    <source>
        <dbReference type="Proteomes" id="UP000215509"/>
    </source>
</evidence>
<dbReference type="AlphaFoldDB" id="A0A229UVS0"/>
<evidence type="ECO:0000256" key="1">
    <source>
        <dbReference type="ARBA" id="ARBA00004141"/>
    </source>
</evidence>
<keyword evidence="4 6" id="KW-1133">Transmembrane helix</keyword>
<dbReference type="GO" id="GO:0000271">
    <property type="term" value="P:polysaccharide biosynthetic process"/>
    <property type="evidence" value="ECO:0007669"/>
    <property type="project" value="InterPro"/>
</dbReference>
<name>A0A229UVS0_9BACL</name>
<organism evidence="8 9">
    <name type="scientific">Paenibacillus rigui</name>
    <dbReference type="NCBI Taxonomy" id="554312"/>
    <lineage>
        <taxon>Bacteria</taxon>
        <taxon>Bacillati</taxon>
        <taxon>Bacillota</taxon>
        <taxon>Bacilli</taxon>
        <taxon>Bacillales</taxon>
        <taxon>Paenibacillaceae</taxon>
        <taxon>Paenibacillus</taxon>
    </lineage>
</organism>
<evidence type="ECO:0000313" key="8">
    <source>
        <dbReference type="EMBL" id="OXM87460.1"/>
    </source>
</evidence>
<evidence type="ECO:0000256" key="5">
    <source>
        <dbReference type="ARBA" id="ARBA00023136"/>
    </source>
</evidence>
<dbReference type="PANTHER" id="PTHR38459:SF1">
    <property type="entry name" value="PROPHAGE BACTOPRENOL-LINKED GLUCOSE TRANSLOCASE HOMOLOG"/>
    <property type="match status" value="1"/>
</dbReference>
<feature type="domain" description="GtrA/DPMS transmembrane" evidence="7">
    <location>
        <begin position="57"/>
        <end position="171"/>
    </location>
</feature>
<comment type="subcellular location">
    <subcellularLocation>
        <location evidence="1">Membrane</location>
        <topology evidence="1">Multi-pass membrane protein</topology>
    </subcellularLocation>
</comment>
<keyword evidence="5 6" id="KW-0472">Membrane</keyword>
<keyword evidence="9" id="KW-1185">Reference proteome</keyword>
<feature type="transmembrane region" description="Helical" evidence="6">
    <location>
        <begin position="70"/>
        <end position="96"/>
    </location>
</feature>
<dbReference type="Pfam" id="PF04138">
    <property type="entry name" value="GtrA_DPMS_TM"/>
    <property type="match status" value="1"/>
</dbReference>
<dbReference type="InterPro" id="IPR007267">
    <property type="entry name" value="GtrA_DPMS_TM"/>
</dbReference>
<protein>
    <recommendedName>
        <fullName evidence="7">GtrA/DPMS transmembrane domain-containing protein</fullName>
    </recommendedName>
</protein>
<dbReference type="OrthoDB" id="9812049at2"/>
<evidence type="ECO:0000256" key="3">
    <source>
        <dbReference type="ARBA" id="ARBA00022692"/>
    </source>
</evidence>
<dbReference type="PANTHER" id="PTHR38459">
    <property type="entry name" value="PROPHAGE BACTOPRENOL-LINKED GLUCOSE TRANSLOCASE HOMOLOG"/>
    <property type="match status" value="1"/>
</dbReference>
<sequence>MEPEREPGGIREAMQAILSRGESIRSRNPLPFPSPRQPRNVMRYSAELRRTAVEAFKFHTVGLMNTGIDVFLFIALVHLGVLAYAAQLLAYSAGMLNSYFWNGRWTFRERTAGGKYVWLKFVLWNIAWLGLSSIGLFLLEQSRLLPVFWAKGAVTGATLLLNYGVSRSWIFAVRKPDERG</sequence>